<sequence>MNVLATAAATTTAMQMPATAGKKRALTESGCFAPSSPLAAAAAAASTADCSLVTAGHDDDGEEILVEAEPLPHEIETDPALRCRYPSKHCLRTRTVKKTGALHSMCAFHRAKANRNQRRLEKRKRLRLNSSSNVAESVSLGAGRPHLVKQEPVAVEAATTTLLPTFSSPSFKSLLLGQSTPPPIMLMQPRSNSPREVAAEFEPFRTPAALFPEDLEELCELVDVNTRQSRVTTLDDAEFLDMVGQCLL</sequence>
<dbReference type="AlphaFoldDB" id="G4ZSS3"/>
<dbReference type="SMR" id="G4ZSS3"/>
<dbReference type="KEGG" id="psoj:PHYSODRAFT_302676"/>
<gene>
    <name evidence="2" type="ORF">PHYSODRAFT_302676</name>
    <name evidence="1" type="ORF">PHYSODRAFT_334655</name>
</gene>
<accession>G4ZSS3</accession>
<keyword evidence="3" id="KW-1185">Reference proteome</keyword>
<evidence type="ECO:0000313" key="2">
    <source>
        <dbReference type="EMBL" id="EGZ12795.1"/>
    </source>
</evidence>
<name>G4ZSS3_PHYSP</name>
<evidence type="ECO:0000313" key="1">
    <source>
        <dbReference type="EMBL" id="EGZ12794.1"/>
    </source>
</evidence>
<evidence type="ECO:0000313" key="3">
    <source>
        <dbReference type="Proteomes" id="UP000002640"/>
    </source>
</evidence>
<organism evidence="3">
    <name type="scientific">Phytophthora sojae (strain P6497)</name>
    <name type="common">Soybean stem and root rot agent</name>
    <name type="synonym">Phytophthora megasperma f. sp. glycines</name>
    <dbReference type="NCBI Taxonomy" id="1094619"/>
    <lineage>
        <taxon>Eukaryota</taxon>
        <taxon>Sar</taxon>
        <taxon>Stramenopiles</taxon>
        <taxon>Oomycota</taxon>
        <taxon>Peronosporomycetes</taxon>
        <taxon>Peronosporales</taxon>
        <taxon>Peronosporaceae</taxon>
        <taxon>Phytophthora</taxon>
    </lineage>
</organism>
<dbReference type="OMA" id="KQEPSMT"/>
<dbReference type="EMBL" id="JH159156">
    <property type="protein sequence ID" value="EGZ12794.1"/>
    <property type="molecule type" value="Genomic_DNA"/>
</dbReference>
<dbReference type="GeneID" id="20646853"/>
<proteinExistence type="predicted"/>
<dbReference type="GeneID" id="20642158"/>
<dbReference type="RefSeq" id="XP_009530224.1">
    <property type="nucleotide sequence ID" value="XM_009531929.1"/>
</dbReference>
<reference evidence="1" key="2">
    <citation type="submission" date="2011-09" db="EMBL/GenBank/DDBJ databases">
        <authorList>
            <consortium name="US DOE Joint Genome Institute (JGI-PGF)"/>
            <person name="Aerts A."/>
            <person name="Grimwood J."/>
            <person name="Schmutz J."/>
            <person name="Lucas S."/>
            <person name="Hammon N."/>
            <person name="Glavina del Rio T."/>
            <person name="Dalin E."/>
            <person name="Tice H."/>
            <person name="Pitluck S."/>
            <person name="Dehal P."/>
            <person name="Chapman J."/>
            <person name="Putman N.H."/>
            <person name="Salamov A.A."/>
            <person name="Terry A."/>
            <person name="Rokhsar D.S."/>
            <person name="Boore J.L."/>
            <person name="Tripathy S."/>
            <person name="Tyler B.M."/>
            <person name="Grigoriev I.V."/>
        </authorList>
    </citation>
    <scope>NUCLEOTIDE SEQUENCE</scope>
    <source>
        <strain evidence="1">P6497</strain>
    </source>
</reference>
<dbReference type="InParanoid" id="G4ZSS3"/>
<dbReference type="RefSeq" id="XP_009530223.1">
    <property type="nucleotide sequence ID" value="XM_009531928.1"/>
</dbReference>
<dbReference type="Proteomes" id="UP000002640">
    <property type="component" value="Unassembled WGS sequence"/>
</dbReference>
<protein>
    <submittedName>
        <fullName evidence="1">Uncharacterized protein</fullName>
    </submittedName>
</protein>
<dbReference type="EMBL" id="JH159156">
    <property type="protein sequence ID" value="EGZ12795.1"/>
    <property type="molecule type" value="Genomic_DNA"/>
</dbReference>
<dbReference type="KEGG" id="psoj:PHYSODRAFT_334655"/>
<reference evidence="1 3" key="1">
    <citation type="journal article" date="2006" name="Science">
        <title>Phytophthora genome sequences uncover evolutionary origins and mechanisms of pathogenesis.</title>
        <authorList>
            <person name="Tyler B.M."/>
            <person name="Tripathy S."/>
            <person name="Zhang X."/>
            <person name="Dehal P."/>
            <person name="Jiang R.H."/>
            <person name="Aerts A."/>
            <person name="Arredondo F.D."/>
            <person name="Baxter L."/>
            <person name="Bensasson D."/>
            <person name="Beynon J.L."/>
            <person name="Chapman J."/>
            <person name="Damasceno C.M."/>
            <person name="Dorrance A.E."/>
            <person name="Dou D."/>
            <person name="Dickerman A.W."/>
            <person name="Dubchak I.L."/>
            <person name="Garbelotto M."/>
            <person name="Gijzen M."/>
            <person name="Gordon S.G."/>
            <person name="Govers F."/>
            <person name="Grunwald N.J."/>
            <person name="Huang W."/>
            <person name="Ivors K.L."/>
            <person name="Jones R.W."/>
            <person name="Kamoun S."/>
            <person name="Krampis K."/>
            <person name="Lamour K.H."/>
            <person name="Lee M.K."/>
            <person name="McDonald W.H."/>
            <person name="Medina M."/>
            <person name="Meijer H.J."/>
            <person name="Nordberg E.K."/>
            <person name="Maclean D.J."/>
            <person name="Ospina-Giraldo M.D."/>
            <person name="Morris P.F."/>
            <person name="Phuntumart V."/>
            <person name="Putnam N.H."/>
            <person name="Rash S."/>
            <person name="Rose J.K."/>
            <person name="Sakihama Y."/>
            <person name="Salamov A.A."/>
            <person name="Savidor A."/>
            <person name="Scheuring C.F."/>
            <person name="Smith B.M."/>
            <person name="Sobral B.W."/>
            <person name="Terry A."/>
            <person name="Torto-Alalibo T.A."/>
            <person name="Win J."/>
            <person name="Xu Z."/>
            <person name="Zhang H."/>
            <person name="Grigoriev I.V."/>
            <person name="Rokhsar D.S."/>
            <person name="Boore J.L."/>
        </authorList>
    </citation>
    <scope>NUCLEOTIDE SEQUENCE [LARGE SCALE GENOMIC DNA]</scope>
    <source>
        <strain evidence="1 3">P6497</strain>
    </source>
</reference>